<dbReference type="InterPro" id="IPR050834">
    <property type="entry name" value="Glycosyltransf_2"/>
</dbReference>
<gene>
    <name evidence="2" type="ORF">ATB98_07505</name>
</gene>
<evidence type="ECO:0000313" key="3">
    <source>
        <dbReference type="Proteomes" id="UP000078507"/>
    </source>
</evidence>
<sequence>MSSGSRPFASFIVCTRNRVSALRACIRSIEAACRAHPAVMSELVIVDNGSTDGTAEALVRIAAASPIAVALVAEPRPGLAGARNAGMARARGRVLVFIDDDCEVDAHYLADLQRHYGHGEERVIRGGRVELGNSLDLPFTVKRSRVAARLSPDIHPGGFVLGCNMTMHRDVAALIGPFDTRFGAGAPLKAAEDTDYLVRAYNLGIPVEYVPDMLVHHHHGRRARAAIERLHRDYSLGNGGLCLKHLFTAPWLLKHFCWTVRSACCQACGGARFDPELQLSHWPIVSMNLLGAARFVRLAMTGPAPRAEACPIDQAAAKPR</sequence>
<dbReference type="InterPro" id="IPR029044">
    <property type="entry name" value="Nucleotide-diphossugar_trans"/>
</dbReference>
<accession>A0A178Y442</accession>
<dbReference type="CDD" id="cd00761">
    <property type="entry name" value="Glyco_tranf_GTA_type"/>
    <property type="match status" value="1"/>
</dbReference>
<reference evidence="2 3" key="1">
    <citation type="submission" date="2015-11" db="EMBL/GenBank/DDBJ databases">
        <title>Ensifer anhuiense sp. nov., an effective nitrogen fixation bacterium with Glycine soja.</title>
        <authorList>
            <person name="Yan H."/>
            <person name="Chen W."/>
        </authorList>
    </citation>
    <scope>NUCLEOTIDE SEQUENCE [LARGE SCALE GENOMIC DNA]</scope>
    <source>
        <strain evidence="2 3">LMG 7837</strain>
    </source>
</reference>
<organism evidence="2 3">
    <name type="scientific">Sinorhizobium saheli</name>
    <dbReference type="NCBI Taxonomy" id="36856"/>
    <lineage>
        <taxon>Bacteria</taxon>
        <taxon>Pseudomonadati</taxon>
        <taxon>Pseudomonadota</taxon>
        <taxon>Alphaproteobacteria</taxon>
        <taxon>Hyphomicrobiales</taxon>
        <taxon>Rhizobiaceae</taxon>
        <taxon>Sinorhizobium/Ensifer group</taxon>
        <taxon>Sinorhizobium</taxon>
    </lineage>
</organism>
<comment type="caution">
    <text evidence="2">The sequence shown here is derived from an EMBL/GenBank/DDBJ whole genome shotgun (WGS) entry which is preliminary data.</text>
</comment>
<dbReference type="STRING" id="36856.ATB98_07505"/>
<dbReference type="InterPro" id="IPR001173">
    <property type="entry name" value="Glyco_trans_2-like"/>
</dbReference>
<dbReference type="Pfam" id="PF00535">
    <property type="entry name" value="Glycos_transf_2"/>
    <property type="match status" value="1"/>
</dbReference>
<dbReference type="PANTHER" id="PTHR43685:SF2">
    <property type="entry name" value="GLYCOSYLTRANSFERASE 2-LIKE DOMAIN-CONTAINING PROTEIN"/>
    <property type="match status" value="1"/>
</dbReference>
<dbReference type="Proteomes" id="UP000078507">
    <property type="component" value="Unassembled WGS sequence"/>
</dbReference>
<name>A0A178Y442_SINSA</name>
<dbReference type="EMBL" id="LNQB01000083">
    <property type="protein sequence ID" value="OAP42329.1"/>
    <property type="molecule type" value="Genomic_DNA"/>
</dbReference>
<keyword evidence="3" id="KW-1185">Reference proteome</keyword>
<dbReference type="AlphaFoldDB" id="A0A178Y442"/>
<dbReference type="GO" id="GO:0016740">
    <property type="term" value="F:transferase activity"/>
    <property type="evidence" value="ECO:0007669"/>
    <property type="project" value="UniProtKB-KW"/>
</dbReference>
<evidence type="ECO:0000313" key="2">
    <source>
        <dbReference type="EMBL" id="OAP42329.1"/>
    </source>
</evidence>
<evidence type="ECO:0000259" key="1">
    <source>
        <dbReference type="Pfam" id="PF00535"/>
    </source>
</evidence>
<dbReference type="PANTHER" id="PTHR43685">
    <property type="entry name" value="GLYCOSYLTRANSFERASE"/>
    <property type="match status" value="1"/>
</dbReference>
<keyword evidence="2" id="KW-0808">Transferase</keyword>
<proteinExistence type="predicted"/>
<protein>
    <submittedName>
        <fullName evidence="2">Glycosyl transferase</fullName>
    </submittedName>
</protein>
<feature type="domain" description="Glycosyltransferase 2-like" evidence="1">
    <location>
        <begin position="10"/>
        <end position="130"/>
    </location>
</feature>
<dbReference type="SUPFAM" id="SSF53448">
    <property type="entry name" value="Nucleotide-diphospho-sugar transferases"/>
    <property type="match status" value="1"/>
</dbReference>
<dbReference type="Gene3D" id="3.90.550.10">
    <property type="entry name" value="Spore Coat Polysaccharide Biosynthesis Protein SpsA, Chain A"/>
    <property type="match status" value="1"/>
</dbReference>